<protein>
    <submittedName>
        <fullName evidence="2">Uncharacterized protein</fullName>
    </submittedName>
</protein>
<proteinExistence type="predicted"/>
<sequence>MRGRVWAFWGKEISRVVGEQNWEEGVGLQWVSKKKSGGEVNGGRAGGRQSRTAAVWMAAEGLGVGRDRWVTVDEQKTGGGEANGGRVGGRESRTVGLCGW</sequence>
<feature type="region of interest" description="Disordered" evidence="1">
    <location>
        <begin position="75"/>
        <end position="100"/>
    </location>
</feature>
<evidence type="ECO:0000313" key="2">
    <source>
        <dbReference type="EMBL" id="KAL3538053.1"/>
    </source>
</evidence>
<reference evidence="2 3" key="1">
    <citation type="submission" date="2024-11" db="EMBL/GenBank/DDBJ databases">
        <title>A near-complete genome assembly of Cinchona calisaya.</title>
        <authorList>
            <person name="Lian D.C."/>
            <person name="Zhao X.W."/>
            <person name="Wei L."/>
        </authorList>
    </citation>
    <scope>NUCLEOTIDE SEQUENCE [LARGE SCALE GENOMIC DNA]</scope>
    <source>
        <tissue evidence="2">Nenye</tissue>
    </source>
</reference>
<evidence type="ECO:0000256" key="1">
    <source>
        <dbReference type="SAM" id="MobiDB-lite"/>
    </source>
</evidence>
<accession>A0ABD3B449</accession>
<dbReference type="Proteomes" id="UP001630127">
    <property type="component" value="Unassembled WGS sequence"/>
</dbReference>
<comment type="caution">
    <text evidence="2">The sequence shown here is derived from an EMBL/GenBank/DDBJ whole genome shotgun (WGS) entry which is preliminary data.</text>
</comment>
<name>A0ABD3B449_9GENT</name>
<organism evidence="2 3">
    <name type="scientific">Cinchona calisaya</name>
    <dbReference type="NCBI Taxonomy" id="153742"/>
    <lineage>
        <taxon>Eukaryota</taxon>
        <taxon>Viridiplantae</taxon>
        <taxon>Streptophyta</taxon>
        <taxon>Embryophyta</taxon>
        <taxon>Tracheophyta</taxon>
        <taxon>Spermatophyta</taxon>
        <taxon>Magnoliopsida</taxon>
        <taxon>eudicotyledons</taxon>
        <taxon>Gunneridae</taxon>
        <taxon>Pentapetalae</taxon>
        <taxon>asterids</taxon>
        <taxon>lamiids</taxon>
        <taxon>Gentianales</taxon>
        <taxon>Rubiaceae</taxon>
        <taxon>Cinchonoideae</taxon>
        <taxon>Cinchoneae</taxon>
        <taxon>Cinchona</taxon>
    </lineage>
</organism>
<gene>
    <name evidence="2" type="ORF">ACH5RR_001419</name>
</gene>
<keyword evidence="3" id="KW-1185">Reference proteome</keyword>
<feature type="compositionally biased region" description="Gly residues" evidence="1">
    <location>
        <begin position="77"/>
        <end position="87"/>
    </location>
</feature>
<dbReference type="AlphaFoldDB" id="A0ABD3B449"/>
<evidence type="ECO:0000313" key="3">
    <source>
        <dbReference type="Proteomes" id="UP001630127"/>
    </source>
</evidence>
<dbReference type="EMBL" id="JBJUIK010000001">
    <property type="protein sequence ID" value="KAL3538053.1"/>
    <property type="molecule type" value="Genomic_DNA"/>
</dbReference>